<organism evidence="7 8">
    <name type="scientific">Karstenula rhodostoma CBS 690.94</name>
    <dbReference type="NCBI Taxonomy" id="1392251"/>
    <lineage>
        <taxon>Eukaryota</taxon>
        <taxon>Fungi</taxon>
        <taxon>Dikarya</taxon>
        <taxon>Ascomycota</taxon>
        <taxon>Pezizomycotina</taxon>
        <taxon>Dothideomycetes</taxon>
        <taxon>Pleosporomycetidae</taxon>
        <taxon>Pleosporales</taxon>
        <taxon>Massarineae</taxon>
        <taxon>Didymosphaeriaceae</taxon>
        <taxon>Karstenula</taxon>
    </lineage>
</organism>
<gene>
    <name evidence="7" type="ORF">P171DRAFT_475002</name>
</gene>
<accession>A0A9P4PAK8</accession>
<dbReference type="InterPro" id="IPR035979">
    <property type="entry name" value="RBD_domain_sf"/>
</dbReference>
<dbReference type="PANTHER" id="PTHR46754">
    <property type="entry name" value="MKI67 FHA DOMAIN-INTERACTING NUCLEOLAR PHOSPHOPROTEIN"/>
    <property type="match status" value="1"/>
</dbReference>
<dbReference type="EMBL" id="MU001505">
    <property type="protein sequence ID" value="KAF2441474.1"/>
    <property type="molecule type" value="Genomic_DNA"/>
</dbReference>
<evidence type="ECO:0000256" key="3">
    <source>
        <dbReference type="ARBA" id="ARBA00023242"/>
    </source>
</evidence>
<keyword evidence="8" id="KW-1185">Reference proteome</keyword>
<feature type="domain" description="RRM" evidence="6">
    <location>
        <begin position="283"/>
        <end position="361"/>
    </location>
</feature>
<feature type="region of interest" description="Disordered" evidence="5">
    <location>
        <begin position="1"/>
        <end position="180"/>
    </location>
</feature>
<dbReference type="Gene3D" id="3.30.70.330">
    <property type="match status" value="1"/>
</dbReference>
<feature type="region of interest" description="Disordered" evidence="5">
    <location>
        <begin position="443"/>
        <end position="543"/>
    </location>
</feature>
<evidence type="ECO:0000313" key="7">
    <source>
        <dbReference type="EMBL" id="KAF2441474.1"/>
    </source>
</evidence>
<sequence>MAASDVQSKKRKGATDAQPKAKKARKSDDIAVEAPAPVEASKPKKAKKNKTVEPAEAVTVQETVVVTEKPAKKAKKTKEPAPEVAAAPETDAKTVKKSKKGKKAVEAEIPLTEEDIQDALAGAEEPTPKKEKKSKKSKKADVVEEPTAEPVAEVAAVVQEKKPKKSKKADIVEEPAEEPVVEEVAVVVEEKKPKKGKKSKKEEAPVVEVEEAVVAEGNDAEDEDALDDQTAALLAGFESDRDESDLEKEDEEFDEDALVEAGQEISKKKRKELDQARKDAAPAVVYLGRVPHGFFEPQMKKYFSQFGRVLRLRLSRNKKTGASKHFAFIEFANGEVADIVAKTMHNYLMFGHILQCRVVPSEQVHPELFKGANERFKIDPRNQKERAALARGATRDVWEKRVLRENKRRTGKAKGLLEEFGYEFNASPVKAVDSVPKKTAAVEDAPAQASLTQGEVDAEPKAEAVTATEEVAEKKPKKSTKDKKRKSDVVPEATEEAEVPAPKSKKAKKEAQPETEVVVEKKRKVSQNGTTTTTTKKTKKVKA</sequence>
<evidence type="ECO:0000256" key="5">
    <source>
        <dbReference type="SAM" id="MobiDB-lite"/>
    </source>
</evidence>
<feature type="compositionally biased region" description="Basic residues" evidence="5">
    <location>
        <begin position="475"/>
        <end position="486"/>
    </location>
</feature>
<dbReference type="Pfam" id="PF00076">
    <property type="entry name" value="RRM_1"/>
    <property type="match status" value="1"/>
</dbReference>
<dbReference type="InterPro" id="IPR000504">
    <property type="entry name" value="RRM_dom"/>
</dbReference>
<comment type="caution">
    <text evidence="7">The sequence shown here is derived from an EMBL/GenBank/DDBJ whole genome shotgun (WGS) entry which is preliminary data.</text>
</comment>
<evidence type="ECO:0000259" key="6">
    <source>
        <dbReference type="PROSITE" id="PS50102"/>
    </source>
</evidence>
<evidence type="ECO:0000313" key="8">
    <source>
        <dbReference type="Proteomes" id="UP000799764"/>
    </source>
</evidence>
<dbReference type="GO" id="GO:0005730">
    <property type="term" value="C:nucleolus"/>
    <property type="evidence" value="ECO:0007669"/>
    <property type="project" value="UniProtKB-SubCell"/>
</dbReference>
<keyword evidence="2 4" id="KW-0694">RNA-binding</keyword>
<dbReference type="SMART" id="SM00360">
    <property type="entry name" value="RRM"/>
    <property type="match status" value="1"/>
</dbReference>
<comment type="subcellular location">
    <subcellularLocation>
        <location evidence="1">Nucleus</location>
        <location evidence="1">Nucleolus</location>
    </subcellularLocation>
</comment>
<evidence type="ECO:0000256" key="4">
    <source>
        <dbReference type="PROSITE-ProRule" id="PRU00176"/>
    </source>
</evidence>
<reference evidence="7" key="1">
    <citation type="journal article" date="2020" name="Stud. Mycol.">
        <title>101 Dothideomycetes genomes: a test case for predicting lifestyles and emergence of pathogens.</title>
        <authorList>
            <person name="Haridas S."/>
            <person name="Albert R."/>
            <person name="Binder M."/>
            <person name="Bloem J."/>
            <person name="Labutti K."/>
            <person name="Salamov A."/>
            <person name="Andreopoulos B."/>
            <person name="Baker S."/>
            <person name="Barry K."/>
            <person name="Bills G."/>
            <person name="Bluhm B."/>
            <person name="Cannon C."/>
            <person name="Castanera R."/>
            <person name="Culley D."/>
            <person name="Daum C."/>
            <person name="Ezra D."/>
            <person name="Gonzalez J."/>
            <person name="Henrissat B."/>
            <person name="Kuo A."/>
            <person name="Liang C."/>
            <person name="Lipzen A."/>
            <person name="Lutzoni F."/>
            <person name="Magnuson J."/>
            <person name="Mondo S."/>
            <person name="Nolan M."/>
            <person name="Ohm R."/>
            <person name="Pangilinan J."/>
            <person name="Park H.-J."/>
            <person name="Ramirez L."/>
            <person name="Alfaro M."/>
            <person name="Sun H."/>
            <person name="Tritt A."/>
            <person name="Yoshinaga Y."/>
            <person name="Zwiers L.-H."/>
            <person name="Turgeon B."/>
            <person name="Goodwin S."/>
            <person name="Spatafora J."/>
            <person name="Crous P."/>
            <person name="Grigoriev I."/>
        </authorList>
    </citation>
    <scope>NUCLEOTIDE SEQUENCE</scope>
    <source>
        <strain evidence="7">CBS 690.94</strain>
    </source>
</reference>
<evidence type="ECO:0000256" key="2">
    <source>
        <dbReference type="ARBA" id="ARBA00022884"/>
    </source>
</evidence>
<dbReference type="InterPro" id="IPR012677">
    <property type="entry name" value="Nucleotide-bd_a/b_plait_sf"/>
</dbReference>
<proteinExistence type="predicted"/>
<dbReference type="CDD" id="cd12307">
    <property type="entry name" value="RRM_NIFK_like"/>
    <property type="match status" value="1"/>
</dbReference>
<dbReference type="AlphaFoldDB" id="A0A9P4PAK8"/>
<keyword evidence="3" id="KW-0539">Nucleus</keyword>
<dbReference type="PROSITE" id="PS50102">
    <property type="entry name" value="RRM"/>
    <property type="match status" value="1"/>
</dbReference>
<dbReference type="OrthoDB" id="21467at2759"/>
<dbReference type="GO" id="GO:0003723">
    <property type="term" value="F:RNA binding"/>
    <property type="evidence" value="ECO:0007669"/>
    <property type="project" value="UniProtKB-UniRule"/>
</dbReference>
<protein>
    <recommendedName>
        <fullName evidence="6">RRM domain-containing protein</fullName>
    </recommendedName>
</protein>
<feature type="compositionally biased region" description="Low complexity" evidence="5">
    <location>
        <begin position="148"/>
        <end position="158"/>
    </location>
</feature>
<dbReference type="Proteomes" id="UP000799764">
    <property type="component" value="Unassembled WGS sequence"/>
</dbReference>
<evidence type="ECO:0000256" key="1">
    <source>
        <dbReference type="ARBA" id="ARBA00004604"/>
    </source>
</evidence>
<feature type="compositionally biased region" description="Low complexity" evidence="5">
    <location>
        <begin position="52"/>
        <end position="68"/>
    </location>
</feature>
<name>A0A9P4PAK8_9PLEO</name>
<dbReference type="SUPFAM" id="SSF54928">
    <property type="entry name" value="RNA-binding domain, RBD"/>
    <property type="match status" value="1"/>
</dbReference>